<sequence length="72" mass="8572">MVTHRIVFITLRTDRHPPRLAQHLPTKMEVLIELIIRGRRNKFKHTQSLNRCLTLRKTRLVIHLVTRGKLSL</sequence>
<proteinExistence type="predicted"/>
<gene>
    <name evidence="1" type="ORF">ERS013200_00168</name>
</gene>
<dbReference type="AlphaFoldDB" id="A0A656B1X9"/>
<evidence type="ECO:0000313" key="1">
    <source>
        <dbReference type="EMBL" id="CSB96071.1"/>
    </source>
</evidence>
<accession>A0A656B1X9</accession>
<protein>
    <submittedName>
        <fullName evidence="1">Uncharacterized protein</fullName>
    </submittedName>
</protein>
<dbReference type="Proteomes" id="UP000041770">
    <property type="component" value="Unassembled WGS sequence"/>
</dbReference>
<evidence type="ECO:0000313" key="2">
    <source>
        <dbReference type="Proteomes" id="UP000041770"/>
    </source>
</evidence>
<reference evidence="1 2" key="1">
    <citation type="submission" date="2015-07" db="EMBL/GenBank/DDBJ databases">
        <authorList>
            <consortium name="Pathogen Informatics"/>
        </authorList>
    </citation>
    <scope>NUCLEOTIDE SEQUENCE [LARGE SCALE GENOMIC DNA]</scope>
    <source>
        <strain evidence="1 2">A316</strain>
    </source>
</reference>
<organism evidence="1 2">
    <name type="scientific">Vibrio cholerae</name>
    <dbReference type="NCBI Taxonomy" id="666"/>
    <lineage>
        <taxon>Bacteria</taxon>
        <taxon>Pseudomonadati</taxon>
        <taxon>Pseudomonadota</taxon>
        <taxon>Gammaproteobacteria</taxon>
        <taxon>Vibrionales</taxon>
        <taxon>Vibrionaceae</taxon>
        <taxon>Vibrio</taxon>
    </lineage>
</organism>
<name>A0A656B1X9_VIBCL</name>
<dbReference type="EMBL" id="CWQY01000001">
    <property type="protein sequence ID" value="CSB96071.1"/>
    <property type="molecule type" value="Genomic_DNA"/>
</dbReference>